<evidence type="ECO:0000259" key="1">
    <source>
        <dbReference type="PROSITE" id="PS50004"/>
    </source>
</evidence>
<organism evidence="2 3">
    <name type="scientific">Tricholomella constricta</name>
    <dbReference type="NCBI Taxonomy" id="117010"/>
    <lineage>
        <taxon>Eukaryota</taxon>
        <taxon>Fungi</taxon>
        <taxon>Dikarya</taxon>
        <taxon>Basidiomycota</taxon>
        <taxon>Agaricomycotina</taxon>
        <taxon>Agaricomycetes</taxon>
        <taxon>Agaricomycetidae</taxon>
        <taxon>Agaricales</taxon>
        <taxon>Tricholomatineae</taxon>
        <taxon>Lyophyllaceae</taxon>
        <taxon>Tricholomella</taxon>
    </lineage>
</organism>
<evidence type="ECO:0000313" key="2">
    <source>
        <dbReference type="EMBL" id="KAF5374630.1"/>
    </source>
</evidence>
<proteinExistence type="predicted"/>
<dbReference type="Proteomes" id="UP000565441">
    <property type="component" value="Unassembled WGS sequence"/>
</dbReference>
<dbReference type="AlphaFoldDB" id="A0A8H5LYF3"/>
<dbReference type="EMBL" id="JAACJP010000035">
    <property type="protein sequence ID" value="KAF5374630.1"/>
    <property type="molecule type" value="Genomic_DNA"/>
</dbReference>
<protein>
    <recommendedName>
        <fullName evidence="1">C2 domain-containing protein</fullName>
    </recommendedName>
</protein>
<sequence>MELSTSPEKIQITVIKAEGLPQVGIRTPDCKVSITVGSVSKVTKRVKDANPVWEEAFLFAADPGSTVTIQILHGKHSEVVAEAVTSVKNEHLQGGTVALDENVPLKC</sequence>
<gene>
    <name evidence="2" type="ORF">D9615_008910</name>
</gene>
<feature type="domain" description="C2" evidence="1">
    <location>
        <begin position="1"/>
        <end position="107"/>
    </location>
</feature>
<dbReference type="SMART" id="SM00239">
    <property type="entry name" value="C2"/>
    <property type="match status" value="1"/>
</dbReference>
<evidence type="ECO:0000313" key="3">
    <source>
        <dbReference type="Proteomes" id="UP000565441"/>
    </source>
</evidence>
<dbReference type="InterPro" id="IPR035892">
    <property type="entry name" value="C2_domain_sf"/>
</dbReference>
<dbReference type="SUPFAM" id="SSF49562">
    <property type="entry name" value="C2 domain (Calcium/lipid-binding domain, CaLB)"/>
    <property type="match status" value="1"/>
</dbReference>
<dbReference type="InterPro" id="IPR000008">
    <property type="entry name" value="C2_dom"/>
</dbReference>
<dbReference type="OrthoDB" id="9976063at2759"/>
<dbReference type="Pfam" id="PF00168">
    <property type="entry name" value="C2"/>
    <property type="match status" value="1"/>
</dbReference>
<dbReference type="PROSITE" id="PS50004">
    <property type="entry name" value="C2"/>
    <property type="match status" value="1"/>
</dbReference>
<reference evidence="2 3" key="1">
    <citation type="journal article" date="2020" name="ISME J.">
        <title>Uncovering the hidden diversity of litter-decomposition mechanisms in mushroom-forming fungi.</title>
        <authorList>
            <person name="Floudas D."/>
            <person name="Bentzer J."/>
            <person name="Ahren D."/>
            <person name="Johansson T."/>
            <person name="Persson P."/>
            <person name="Tunlid A."/>
        </authorList>
    </citation>
    <scope>NUCLEOTIDE SEQUENCE [LARGE SCALE GENOMIC DNA]</scope>
    <source>
        <strain evidence="2 3">CBS 661.87</strain>
    </source>
</reference>
<keyword evidence="3" id="KW-1185">Reference proteome</keyword>
<dbReference type="Gene3D" id="2.60.40.150">
    <property type="entry name" value="C2 domain"/>
    <property type="match status" value="1"/>
</dbReference>
<comment type="caution">
    <text evidence="2">The sequence shown here is derived from an EMBL/GenBank/DDBJ whole genome shotgun (WGS) entry which is preliminary data.</text>
</comment>
<accession>A0A8H5LYF3</accession>
<name>A0A8H5LYF3_9AGAR</name>